<dbReference type="Proteomes" id="UP001165060">
    <property type="component" value="Unassembled WGS sequence"/>
</dbReference>
<dbReference type="SUPFAM" id="SSF48576">
    <property type="entry name" value="Terpenoid synthases"/>
    <property type="match status" value="1"/>
</dbReference>
<dbReference type="SFLD" id="SFLDS00005">
    <property type="entry name" value="Isoprenoid_Synthase_Type_I"/>
    <property type="match status" value="1"/>
</dbReference>
<dbReference type="PANTHER" id="PTHR31480">
    <property type="entry name" value="BIFUNCTIONAL LYCOPENE CYCLASE/PHYTOENE SYNTHASE"/>
    <property type="match status" value="1"/>
</dbReference>
<comment type="caution">
    <text evidence="6">The sequence shown here is derived from an EMBL/GenBank/DDBJ whole genome shotgun (WGS) entry which is preliminary data.</text>
</comment>
<evidence type="ECO:0000256" key="5">
    <source>
        <dbReference type="SAM" id="MobiDB-lite"/>
    </source>
</evidence>
<sequence>MPAVDFSSAGSSEREAAAIAEAKRRYQSDPTSRGPRDSLMGINEEVVSNVGHEVGATHSVEEAQAVAAYLRSQAPAGTFLDLPPASPLPPPPGADAVLSELYSESGEITAAFAKTFHLGTQLMPEAKRRSIWAIYVWCRRTDEIVDAPRSPSDPDMLGDLAEWQVRLERLWERGEVVDVLDLPLLDTKIRYPDLSIQPFLDMIKGMLMDIPDLGQDRYETFEDLHLYCYRVAGTVGVMSTPVFGCAPGFSFEVAKEPALSLGVAFQLTNILRDVGEDADRGRIYLPREDLERFGVTEEQIFEKRMSPAYVQLMKFEIERARRYYQRARRGVRMLAPESRLPVQASLDCYSQILDKIELNGYDNLAVRAYVSREEKLMTIPSSWYRTTELSQVVPLWGEEKVEM</sequence>
<dbReference type="InterPro" id="IPR019845">
    <property type="entry name" value="Squalene/phytoene_synthase_CS"/>
</dbReference>
<evidence type="ECO:0000256" key="1">
    <source>
        <dbReference type="ARBA" id="ARBA00001805"/>
    </source>
</evidence>
<dbReference type="SFLD" id="SFLDG01018">
    <property type="entry name" value="Squalene/Phytoene_Synthase_Lik"/>
    <property type="match status" value="1"/>
</dbReference>
<dbReference type="EC" id="2.5.1.32" evidence="2"/>
<dbReference type="PROSITE" id="PS01045">
    <property type="entry name" value="SQUALEN_PHYTOEN_SYN_2"/>
    <property type="match status" value="1"/>
</dbReference>
<evidence type="ECO:0000256" key="3">
    <source>
        <dbReference type="ARBA" id="ARBA00022679"/>
    </source>
</evidence>
<accession>A0ABQ6MG78</accession>
<dbReference type="EMBL" id="BRYB01002791">
    <property type="protein sequence ID" value="GMI25523.1"/>
    <property type="molecule type" value="Genomic_DNA"/>
</dbReference>
<gene>
    <name evidence="6" type="ORF">TeGR_g1315</name>
</gene>
<proteinExistence type="predicted"/>
<name>A0ABQ6MG78_9STRA</name>
<evidence type="ECO:0000256" key="4">
    <source>
        <dbReference type="ARBA" id="ARBA00022746"/>
    </source>
</evidence>
<feature type="compositionally biased region" description="Basic and acidic residues" evidence="5">
    <location>
        <begin position="12"/>
        <end position="27"/>
    </location>
</feature>
<protein>
    <recommendedName>
        <fullName evidence="2">15-cis-phytoene synthase</fullName>
        <ecNumber evidence="2">2.5.1.32</ecNumber>
    </recommendedName>
</protein>
<keyword evidence="7" id="KW-1185">Reference proteome</keyword>
<dbReference type="Pfam" id="PF00494">
    <property type="entry name" value="SQS_PSY"/>
    <property type="match status" value="1"/>
</dbReference>
<evidence type="ECO:0000313" key="7">
    <source>
        <dbReference type="Proteomes" id="UP001165060"/>
    </source>
</evidence>
<dbReference type="InterPro" id="IPR008949">
    <property type="entry name" value="Isoprenoid_synthase_dom_sf"/>
</dbReference>
<dbReference type="InterPro" id="IPR002060">
    <property type="entry name" value="Squ/phyt_synthse"/>
</dbReference>
<feature type="region of interest" description="Disordered" evidence="5">
    <location>
        <begin position="1"/>
        <end position="39"/>
    </location>
</feature>
<keyword evidence="4" id="KW-0125">Carotenoid biosynthesis</keyword>
<dbReference type="SFLD" id="SFLDG01212">
    <property type="entry name" value="Phytoene_synthase_like"/>
    <property type="match status" value="1"/>
</dbReference>
<dbReference type="Gene3D" id="1.10.600.10">
    <property type="entry name" value="Farnesyl Diphosphate Synthase"/>
    <property type="match status" value="1"/>
</dbReference>
<dbReference type="InterPro" id="IPR033904">
    <property type="entry name" value="Trans_IPPS_HH"/>
</dbReference>
<keyword evidence="3" id="KW-0808">Transferase</keyword>
<evidence type="ECO:0000256" key="2">
    <source>
        <dbReference type="ARBA" id="ARBA00012396"/>
    </source>
</evidence>
<dbReference type="PROSITE" id="PS01044">
    <property type="entry name" value="SQUALEN_PHYTOEN_SYN_1"/>
    <property type="match status" value="1"/>
</dbReference>
<evidence type="ECO:0000313" key="6">
    <source>
        <dbReference type="EMBL" id="GMI25523.1"/>
    </source>
</evidence>
<reference evidence="6 7" key="1">
    <citation type="journal article" date="2023" name="Commun. Biol.">
        <title>Genome analysis of Parmales, the sister group of diatoms, reveals the evolutionary specialization of diatoms from phago-mixotrophs to photoautotrophs.</title>
        <authorList>
            <person name="Ban H."/>
            <person name="Sato S."/>
            <person name="Yoshikawa S."/>
            <person name="Yamada K."/>
            <person name="Nakamura Y."/>
            <person name="Ichinomiya M."/>
            <person name="Sato N."/>
            <person name="Blanc-Mathieu R."/>
            <person name="Endo H."/>
            <person name="Kuwata A."/>
            <person name="Ogata H."/>
        </authorList>
    </citation>
    <scope>NUCLEOTIDE SEQUENCE [LARGE SCALE GENOMIC DNA]</scope>
</reference>
<organism evidence="6 7">
    <name type="scientific">Tetraparma gracilis</name>
    <dbReference type="NCBI Taxonomy" id="2962635"/>
    <lineage>
        <taxon>Eukaryota</taxon>
        <taxon>Sar</taxon>
        <taxon>Stramenopiles</taxon>
        <taxon>Ochrophyta</taxon>
        <taxon>Bolidophyceae</taxon>
        <taxon>Parmales</taxon>
        <taxon>Triparmaceae</taxon>
        <taxon>Tetraparma</taxon>
    </lineage>
</organism>
<comment type="catalytic activity">
    <reaction evidence="1">
        <text>2 (2E,6E,10E)-geranylgeranyl diphosphate = 15-cis-phytoene + 2 diphosphate</text>
        <dbReference type="Rhea" id="RHEA:34475"/>
        <dbReference type="ChEBI" id="CHEBI:27787"/>
        <dbReference type="ChEBI" id="CHEBI:33019"/>
        <dbReference type="ChEBI" id="CHEBI:58756"/>
        <dbReference type="EC" id="2.5.1.32"/>
    </reaction>
</comment>
<dbReference type="CDD" id="cd00683">
    <property type="entry name" value="Trans_IPPS_HH"/>
    <property type="match status" value="1"/>
</dbReference>
<dbReference type="InterPro" id="IPR044843">
    <property type="entry name" value="Trans_IPPS_bact-type"/>
</dbReference>